<evidence type="ECO:0000313" key="2">
    <source>
        <dbReference type="Proteomes" id="UP001228019"/>
    </source>
</evidence>
<dbReference type="EMBL" id="JAUQOP010000031">
    <property type="protein sequence ID" value="MDO7898984.1"/>
    <property type="molecule type" value="Genomic_DNA"/>
</dbReference>
<keyword evidence="2" id="KW-1185">Reference proteome</keyword>
<dbReference type="Proteomes" id="UP001228019">
    <property type="component" value="Unassembled WGS sequence"/>
</dbReference>
<organism evidence="1 2">
    <name type="scientific">Pseudomonas citrulli</name>
    <dbReference type="NCBI Taxonomy" id="3064347"/>
    <lineage>
        <taxon>Bacteria</taxon>
        <taxon>Pseudomonadati</taxon>
        <taxon>Pseudomonadota</taxon>
        <taxon>Gammaproteobacteria</taxon>
        <taxon>Pseudomonadales</taxon>
        <taxon>Pseudomonadaceae</taxon>
        <taxon>Pseudomonas</taxon>
    </lineage>
</organism>
<comment type="caution">
    <text evidence="1">The sequence shown here is derived from an EMBL/GenBank/DDBJ whole genome shotgun (WGS) entry which is preliminary data.</text>
</comment>
<sequence>MTTTEHVNNEKSFDVEPYNTYIMDTPTVRRLLEGTGHSWDMNLPSFNFTNKYRGATFINYKVMGSIGHSNKYSASVTFHDDLRLLSTEFIKETDDPAPEKEEALVNALSLNILLARNYTTTESFYALAILGSGKELNFSKIGI</sequence>
<evidence type="ECO:0000313" key="1">
    <source>
        <dbReference type="EMBL" id="MDO7898984.1"/>
    </source>
</evidence>
<dbReference type="RefSeq" id="WP_304555768.1">
    <property type="nucleotide sequence ID" value="NZ_JAUQOP010000031.1"/>
</dbReference>
<gene>
    <name evidence="1" type="ORF">Q6A48_19035</name>
</gene>
<reference evidence="1 2" key="1">
    <citation type="submission" date="2023-07" db="EMBL/GenBank/DDBJ databases">
        <title>Identification of four novel Pseudomonas species associated with bacterial leaf spot of cucurbits.</title>
        <authorList>
            <person name="Fullem K.R."/>
        </authorList>
    </citation>
    <scope>NUCLEOTIDE SEQUENCE [LARGE SCALE GENOMIC DNA]</scope>
    <source>
        <strain evidence="1 2">K18</strain>
    </source>
</reference>
<proteinExistence type="predicted"/>
<accession>A0ABT9C2F0</accession>
<protein>
    <submittedName>
        <fullName evidence="1">Uncharacterized protein</fullName>
    </submittedName>
</protein>
<name>A0ABT9C2F0_9PSED</name>